<evidence type="ECO:0000256" key="4">
    <source>
        <dbReference type="ARBA" id="ARBA00022502"/>
    </source>
</evidence>
<feature type="transmembrane region" description="Helical" evidence="10">
    <location>
        <begin position="20"/>
        <end position="40"/>
    </location>
</feature>
<keyword evidence="7 10" id="KW-1133">Transmembrane helix</keyword>
<reference evidence="11" key="1">
    <citation type="submission" date="2016-12" db="EMBL/GenBank/DDBJ databases">
        <title>An insight into the sialome and mialome of the sand fly, Nyssomyia neivai.</title>
        <authorList>
            <person name="Sebastian V."/>
            <person name="Goulart T.M."/>
            <person name="Oliveira W."/>
            <person name="Calvo E."/>
            <person name="Oliveira L.F."/>
            <person name="Pinto M.C."/>
            <person name="Rosselino A.M."/>
            <person name="Ribeiro J.M."/>
        </authorList>
    </citation>
    <scope>NUCLEOTIDE SEQUENCE</scope>
</reference>
<comment type="subcellular location">
    <subcellularLocation>
        <location evidence="1">Endoplasmic reticulum membrane</location>
        <topology evidence="1">Multi-pass membrane protein</topology>
    </subcellularLocation>
</comment>
<dbReference type="EMBL" id="GFDF01000939">
    <property type="protein sequence ID" value="JAV13145.1"/>
    <property type="molecule type" value="Transcribed_RNA"/>
</dbReference>
<dbReference type="PANTHER" id="PTHR21072">
    <property type="entry name" value="GPI TRANSAMIDASE COMPONENT PIG-S"/>
    <property type="match status" value="1"/>
</dbReference>
<protein>
    <submittedName>
        <fullName evidence="11">Putative gpi transamidase complex</fullName>
    </submittedName>
</protein>
<evidence type="ECO:0000256" key="8">
    <source>
        <dbReference type="ARBA" id="ARBA00023136"/>
    </source>
</evidence>
<evidence type="ECO:0000256" key="3">
    <source>
        <dbReference type="ARBA" id="ARBA00005316"/>
    </source>
</evidence>
<comment type="similarity">
    <text evidence="3">Belongs to the PIGS family.</text>
</comment>
<dbReference type="GO" id="GO:0006506">
    <property type="term" value="P:GPI anchor biosynthetic process"/>
    <property type="evidence" value="ECO:0007669"/>
    <property type="project" value="UniProtKB-UniPathway"/>
</dbReference>
<dbReference type="GO" id="GO:0042765">
    <property type="term" value="C:GPI-anchor transamidase complex"/>
    <property type="evidence" value="ECO:0007669"/>
    <property type="project" value="InterPro"/>
</dbReference>
<comment type="pathway">
    <text evidence="2">Glycolipid biosynthesis; glycosylphosphatidylinositol-anchor biosynthesis.</text>
</comment>
<evidence type="ECO:0000256" key="7">
    <source>
        <dbReference type="ARBA" id="ARBA00022989"/>
    </source>
</evidence>
<dbReference type="AlphaFoldDB" id="A0A1L8E3R1"/>
<evidence type="ECO:0000256" key="9">
    <source>
        <dbReference type="ARBA" id="ARBA00023180"/>
    </source>
</evidence>
<evidence type="ECO:0000256" key="1">
    <source>
        <dbReference type="ARBA" id="ARBA00004477"/>
    </source>
</evidence>
<evidence type="ECO:0000313" key="11">
    <source>
        <dbReference type="EMBL" id="JAV13145.1"/>
    </source>
</evidence>
<name>A0A1L8E3R1_9DIPT</name>
<dbReference type="UniPathway" id="UPA00196"/>
<dbReference type="GO" id="GO:0016255">
    <property type="term" value="P:attachment of GPI anchor to protein"/>
    <property type="evidence" value="ECO:0007669"/>
    <property type="project" value="InterPro"/>
</dbReference>
<dbReference type="Pfam" id="PF10510">
    <property type="entry name" value="PIG-S"/>
    <property type="match status" value="1"/>
</dbReference>
<organism evidence="11">
    <name type="scientific">Nyssomyia neivai</name>
    <dbReference type="NCBI Taxonomy" id="330878"/>
    <lineage>
        <taxon>Eukaryota</taxon>
        <taxon>Metazoa</taxon>
        <taxon>Ecdysozoa</taxon>
        <taxon>Arthropoda</taxon>
        <taxon>Hexapoda</taxon>
        <taxon>Insecta</taxon>
        <taxon>Pterygota</taxon>
        <taxon>Neoptera</taxon>
        <taxon>Endopterygota</taxon>
        <taxon>Diptera</taxon>
        <taxon>Nematocera</taxon>
        <taxon>Psychodoidea</taxon>
        <taxon>Psychodidae</taxon>
        <taxon>Nyssomyia</taxon>
    </lineage>
</organism>
<keyword evidence="5 10" id="KW-0812">Transmembrane</keyword>
<evidence type="ECO:0000256" key="6">
    <source>
        <dbReference type="ARBA" id="ARBA00022824"/>
    </source>
</evidence>
<keyword evidence="4" id="KW-0337">GPI-anchor biosynthesis</keyword>
<evidence type="ECO:0000256" key="10">
    <source>
        <dbReference type="SAM" id="Phobius"/>
    </source>
</evidence>
<keyword evidence="9" id="KW-0325">Glycoprotein</keyword>
<keyword evidence="8 10" id="KW-0472">Membrane</keyword>
<proteinExistence type="inferred from homology"/>
<feature type="transmembrane region" description="Helical" evidence="10">
    <location>
        <begin position="505"/>
        <end position="526"/>
    </location>
</feature>
<accession>A0A1L8E3R1</accession>
<dbReference type="InterPro" id="IPR019540">
    <property type="entry name" value="PtdIno-glycan_biosynth_class_S"/>
</dbReference>
<sequence>MEDNDQSDVKNPNTNADKYQIYASIVFIIVIIGIGVPMWWKTTEVYRVNLPYDSINKLTVTPIVSSSSVLIYTPNPARTDLLVRELGDIFKTSLLDVSFKAVSVAGNEIMGAKTPASVEKEILKKYSVAPGDFLFAEWSNLSKDESIVVTTDRTAFIAPGTTSVKIAQVLKTWIFQEFKIRSILSSRNNSHAIRHKTAAPQSHYDILITVMNPRPDLQDVKWNVRYTAETFIAPFLNEISMLSNFTLKTQWKYQVPFQYSTKQIPDLSKLRRHFALEEDSLPHIVTSVEKNIGHEISNNPCLQLVVYIPPCTKAPVYIYNKKGERATHNKIDAFVSPKWGGIVIANPPEGICEQYMEDQLKVDVPINSNEISLTLLYILRKLMEIEIDIPINEATMSEITSISPRKWEIDVYLRNSAIHLIQSSILTLSSLTKLLQDINYIVINDEVGQAVEDSHRNIVEALVALKKNELNLAVTLAKKAHLASEAAFFDPSLLALLYFPDEQKYAIYIPLFLPVMIPVLMSMNAIRKSWSKKSEKPKTE</sequence>
<evidence type="ECO:0000256" key="5">
    <source>
        <dbReference type="ARBA" id="ARBA00022692"/>
    </source>
</evidence>
<dbReference type="PANTHER" id="PTHR21072:SF13">
    <property type="entry name" value="GPI TRANSAMIDASE COMPONENT PIG-S"/>
    <property type="match status" value="1"/>
</dbReference>
<evidence type="ECO:0000256" key="2">
    <source>
        <dbReference type="ARBA" id="ARBA00004687"/>
    </source>
</evidence>
<keyword evidence="6" id="KW-0256">Endoplasmic reticulum</keyword>